<dbReference type="RefSeq" id="WP_266346124.1">
    <property type="nucleotide sequence ID" value="NZ_JAPKNH010000013.1"/>
</dbReference>
<gene>
    <name evidence="1" type="ORF">ACFPP9_25505</name>
</gene>
<protein>
    <recommendedName>
        <fullName evidence="3">Tail assembly chaperone</fullName>
    </recommendedName>
</protein>
<dbReference type="EMBL" id="JBHSML010000032">
    <property type="protein sequence ID" value="MFC5519147.1"/>
    <property type="molecule type" value="Genomic_DNA"/>
</dbReference>
<dbReference type="Proteomes" id="UP001596150">
    <property type="component" value="Unassembled WGS sequence"/>
</dbReference>
<organism evidence="1 2">
    <name type="scientific">Kaistia terrae</name>
    <dbReference type="NCBI Taxonomy" id="537017"/>
    <lineage>
        <taxon>Bacteria</taxon>
        <taxon>Pseudomonadati</taxon>
        <taxon>Pseudomonadota</taxon>
        <taxon>Alphaproteobacteria</taxon>
        <taxon>Hyphomicrobiales</taxon>
        <taxon>Kaistiaceae</taxon>
        <taxon>Kaistia</taxon>
    </lineage>
</organism>
<accession>A0ABW0Q5E0</accession>
<proteinExistence type="predicted"/>
<reference evidence="2" key="1">
    <citation type="journal article" date="2019" name="Int. J. Syst. Evol. Microbiol.">
        <title>The Global Catalogue of Microorganisms (GCM) 10K type strain sequencing project: providing services to taxonomists for standard genome sequencing and annotation.</title>
        <authorList>
            <consortium name="The Broad Institute Genomics Platform"/>
            <consortium name="The Broad Institute Genome Sequencing Center for Infectious Disease"/>
            <person name="Wu L."/>
            <person name="Ma J."/>
        </authorList>
    </citation>
    <scope>NUCLEOTIDE SEQUENCE [LARGE SCALE GENOMIC DNA]</scope>
    <source>
        <strain evidence="2">KACC 12633</strain>
    </source>
</reference>
<evidence type="ECO:0000313" key="2">
    <source>
        <dbReference type="Proteomes" id="UP001596150"/>
    </source>
</evidence>
<evidence type="ECO:0008006" key="3">
    <source>
        <dbReference type="Google" id="ProtNLM"/>
    </source>
</evidence>
<dbReference type="Pfam" id="PF23812">
    <property type="entry name" value="Phage_TAC_18"/>
    <property type="match status" value="1"/>
</dbReference>
<sequence length="97" mass="11145">MPIADLPFLAAREDPDDALRFVWDAFWNLTTDRPVGFATGPIPWSAVDRYAGRYRLEAADSFERFLALIRSMDSAYLEHLEREREKARKDNPANGQS</sequence>
<dbReference type="InterPro" id="IPR056919">
    <property type="entry name" value="Phage_TAC_18"/>
</dbReference>
<evidence type="ECO:0000313" key="1">
    <source>
        <dbReference type="EMBL" id="MFC5519147.1"/>
    </source>
</evidence>
<comment type="caution">
    <text evidence="1">The sequence shown here is derived from an EMBL/GenBank/DDBJ whole genome shotgun (WGS) entry which is preliminary data.</text>
</comment>
<name>A0ABW0Q5E0_9HYPH</name>
<keyword evidence="2" id="KW-1185">Reference proteome</keyword>